<dbReference type="GO" id="GO:0006729">
    <property type="term" value="P:tetrahydrobiopterin biosynthetic process"/>
    <property type="evidence" value="ECO:0007669"/>
    <property type="project" value="UniProtKB-UniPathway"/>
</dbReference>
<dbReference type="InterPro" id="IPR038418">
    <property type="entry name" value="6-PTP_synth/QueD_sf"/>
</dbReference>
<evidence type="ECO:0000256" key="3">
    <source>
        <dbReference type="ARBA" id="ARBA00009164"/>
    </source>
</evidence>
<dbReference type="Proteomes" id="UP000078046">
    <property type="component" value="Unassembled WGS sequence"/>
</dbReference>
<dbReference type="GO" id="GO:0005739">
    <property type="term" value="C:mitochondrion"/>
    <property type="evidence" value="ECO:0007669"/>
    <property type="project" value="TreeGrafter"/>
</dbReference>
<dbReference type="GO" id="GO:0003874">
    <property type="term" value="F:6-pyruvoyltetrahydropterin synthase activity"/>
    <property type="evidence" value="ECO:0007669"/>
    <property type="project" value="UniProtKB-EC"/>
</dbReference>
<dbReference type="InterPro" id="IPR007115">
    <property type="entry name" value="6-PTP_synth/QueD"/>
</dbReference>
<comment type="caution">
    <text evidence="9">The sequence shown here is derived from an EMBL/GenBank/DDBJ whole genome shotgun (WGS) entry which is preliminary data.</text>
</comment>
<dbReference type="Gene3D" id="3.30.479.10">
    <property type="entry name" value="6-pyruvoyl tetrahydropterin synthase/QueD"/>
    <property type="match status" value="1"/>
</dbReference>
<reference evidence="9 10" key="1">
    <citation type="submission" date="2016-04" db="EMBL/GenBank/DDBJ databases">
        <title>The genome of Intoshia linei affirms orthonectids as highly simplified spiralians.</title>
        <authorList>
            <person name="Mikhailov K.V."/>
            <person name="Slusarev G.S."/>
            <person name="Nikitin M.A."/>
            <person name="Logacheva M.D."/>
            <person name="Penin A."/>
            <person name="Aleoshin V."/>
            <person name="Panchin Y.V."/>
        </authorList>
    </citation>
    <scope>NUCLEOTIDE SEQUENCE [LARGE SCALE GENOMIC DNA]</scope>
    <source>
        <strain evidence="9">Intl2013</strain>
        <tissue evidence="9">Whole animal</tissue>
    </source>
</reference>
<sequence>MHMVGYGGCGMVGPTMKMKIPLESVFLNTDIITNVKESGLLVNFKDIDNIIENNILNIFDHKDLDEIQFFKLKPSSVENIAITCWELIQRDFNELLYCIKVDETNRNSAIYYG</sequence>
<dbReference type="GO" id="GO:0046872">
    <property type="term" value="F:metal ion binding"/>
    <property type="evidence" value="ECO:0007669"/>
    <property type="project" value="UniProtKB-KW"/>
</dbReference>
<keyword evidence="8" id="KW-0456">Lyase</keyword>
<dbReference type="EMBL" id="LWCA01000101">
    <property type="protein sequence ID" value="OAF70889.1"/>
    <property type="molecule type" value="Genomic_DNA"/>
</dbReference>
<comment type="similarity">
    <text evidence="3">Belongs to the PTPS family.</text>
</comment>
<evidence type="ECO:0000313" key="10">
    <source>
        <dbReference type="Proteomes" id="UP000078046"/>
    </source>
</evidence>
<dbReference type="SUPFAM" id="SSF55620">
    <property type="entry name" value="Tetrahydrobiopterin biosynthesis enzymes-like"/>
    <property type="match status" value="1"/>
</dbReference>
<dbReference type="UniPathway" id="UPA00849">
    <property type="reaction ID" value="UER00819"/>
</dbReference>
<evidence type="ECO:0000256" key="2">
    <source>
        <dbReference type="ARBA" id="ARBA00005126"/>
    </source>
</evidence>
<comment type="cofactor">
    <cofactor evidence="1">
        <name>Zn(2+)</name>
        <dbReference type="ChEBI" id="CHEBI:29105"/>
    </cofactor>
</comment>
<comment type="pathway">
    <text evidence="2">Cofactor biosynthesis; tetrahydrobiopterin biosynthesis; tetrahydrobiopterin from 7,8-dihydroneopterin triphosphate: step 1/3.</text>
</comment>
<keyword evidence="10" id="KW-1185">Reference proteome</keyword>
<organism evidence="9 10">
    <name type="scientific">Intoshia linei</name>
    <dbReference type="NCBI Taxonomy" id="1819745"/>
    <lineage>
        <taxon>Eukaryota</taxon>
        <taxon>Metazoa</taxon>
        <taxon>Spiralia</taxon>
        <taxon>Lophotrochozoa</taxon>
        <taxon>Mesozoa</taxon>
        <taxon>Orthonectida</taxon>
        <taxon>Rhopaluridae</taxon>
        <taxon>Intoshia</taxon>
    </lineage>
</organism>
<protein>
    <recommendedName>
        <fullName evidence="4">6-pyruvoyltetrahydropterin synthase</fullName>
        <ecNumber evidence="4">4.2.3.12</ecNumber>
    </recommendedName>
</protein>
<keyword evidence="6" id="KW-0862">Zinc</keyword>
<keyword evidence="7" id="KW-0783">Tetrahydrobiopterin biosynthesis</keyword>
<dbReference type="AlphaFoldDB" id="A0A177B9B6"/>
<evidence type="ECO:0000256" key="4">
    <source>
        <dbReference type="ARBA" id="ARBA00013100"/>
    </source>
</evidence>
<dbReference type="PANTHER" id="PTHR12589">
    <property type="entry name" value="PYRUVOYL TETRAHYDROBIOPTERIN SYNTHASE"/>
    <property type="match status" value="1"/>
</dbReference>
<dbReference type="Pfam" id="PF01242">
    <property type="entry name" value="PTPS"/>
    <property type="match status" value="1"/>
</dbReference>
<keyword evidence="5" id="KW-0479">Metal-binding</keyword>
<evidence type="ECO:0000256" key="6">
    <source>
        <dbReference type="ARBA" id="ARBA00022833"/>
    </source>
</evidence>
<name>A0A177B9B6_9BILA</name>
<evidence type="ECO:0000256" key="1">
    <source>
        <dbReference type="ARBA" id="ARBA00001947"/>
    </source>
</evidence>
<dbReference type="OrthoDB" id="14045at2759"/>
<evidence type="ECO:0000313" key="9">
    <source>
        <dbReference type="EMBL" id="OAF70889.1"/>
    </source>
</evidence>
<accession>A0A177B9B6</accession>
<gene>
    <name evidence="9" type="ORF">A3Q56_01305</name>
</gene>
<dbReference type="EC" id="4.2.3.12" evidence="4"/>
<evidence type="ECO:0000256" key="7">
    <source>
        <dbReference type="ARBA" id="ARBA00023007"/>
    </source>
</evidence>
<proteinExistence type="inferred from homology"/>
<evidence type="ECO:0000256" key="8">
    <source>
        <dbReference type="ARBA" id="ARBA00023239"/>
    </source>
</evidence>
<dbReference type="PANTHER" id="PTHR12589:SF7">
    <property type="entry name" value="6-PYRUVOYL TETRAHYDROBIOPTERIN SYNTHASE"/>
    <property type="match status" value="1"/>
</dbReference>
<evidence type="ECO:0000256" key="5">
    <source>
        <dbReference type="ARBA" id="ARBA00022723"/>
    </source>
</evidence>